<reference evidence="1 3" key="1">
    <citation type="submission" date="2020-06" db="EMBL/GenBank/DDBJ databases">
        <title>Genomic analysis of Salicibibacter sp. NKC21-4.</title>
        <authorList>
            <person name="Oh Y.J."/>
        </authorList>
    </citation>
    <scope>NUCLEOTIDE SEQUENCE [LARGE SCALE GENOMIC DNA]</scope>
    <source>
        <strain evidence="1 3">NKC21-4</strain>
    </source>
</reference>
<dbReference type="RefSeq" id="WP_200084872.1">
    <property type="nucleotide sequence ID" value="NZ_CP054706.1"/>
</dbReference>
<keyword evidence="3" id="KW-1185">Reference proteome</keyword>
<dbReference type="KEGG" id="scib:HUG20_11745"/>
<dbReference type="InterPro" id="IPR009057">
    <property type="entry name" value="Homeodomain-like_sf"/>
</dbReference>
<dbReference type="EMBL" id="CP054706">
    <property type="protein sequence ID" value="QQK78883.1"/>
    <property type="molecule type" value="Genomic_DNA"/>
</dbReference>
<proteinExistence type="predicted"/>
<name>A0A7T6Z8G8_9BACI</name>
<organism evidence="1 3">
    <name type="scientific">Salicibibacter cibi</name>
    <dbReference type="NCBI Taxonomy" id="2743001"/>
    <lineage>
        <taxon>Bacteria</taxon>
        <taxon>Bacillati</taxon>
        <taxon>Bacillota</taxon>
        <taxon>Bacilli</taxon>
        <taxon>Bacillales</taxon>
        <taxon>Bacillaceae</taxon>
        <taxon>Salicibibacter</taxon>
    </lineage>
</organism>
<dbReference type="SUPFAM" id="SSF46689">
    <property type="entry name" value="Homeodomain-like"/>
    <property type="match status" value="1"/>
</dbReference>
<dbReference type="EMBL" id="CP054706">
    <property type="protein sequence ID" value="QQK80501.1"/>
    <property type="molecule type" value="Genomic_DNA"/>
</dbReference>
<evidence type="ECO:0000313" key="3">
    <source>
        <dbReference type="Proteomes" id="UP000595349"/>
    </source>
</evidence>
<dbReference type="Pfam" id="PF13565">
    <property type="entry name" value="HTH_32"/>
    <property type="match status" value="1"/>
</dbReference>
<dbReference type="AlphaFoldDB" id="A0A7T6Z8G8"/>
<protein>
    <submittedName>
        <fullName evidence="1">Helix-turn-helix domain-containing protein</fullName>
    </submittedName>
</protein>
<evidence type="ECO:0000313" key="1">
    <source>
        <dbReference type="EMBL" id="QQK78883.1"/>
    </source>
</evidence>
<evidence type="ECO:0000313" key="2">
    <source>
        <dbReference type="EMBL" id="QQK80501.1"/>
    </source>
</evidence>
<gene>
    <name evidence="1" type="ORF">HUG20_02500</name>
    <name evidence="2" type="ORF">HUG20_11745</name>
</gene>
<dbReference type="Pfam" id="PF13384">
    <property type="entry name" value="HTH_23"/>
    <property type="match status" value="1"/>
</dbReference>
<sequence length="185" mass="21388">MMVTRQAATIELSQKERQILEKLDRGTHTPLHLKTRAHIILQATDGMNNKQISRQSHLNRNQVKKWRNRWAHSAEAIAQIETERPRALKEAIHSVLSDEQRSGKPRFFTDEQVAQIWTLSCQSPKDKDLPFSHWTHGKLARQAKEEGIVESISTRSVSRFLNAADLKPHQSNVWLNPKIDDPEQH</sequence>
<dbReference type="KEGG" id="scib:HUG20_02500"/>
<accession>A0A7T6Z8G8</accession>
<dbReference type="Proteomes" id="UP000595349">
    <property type="component" value="Chromosome"/>
</dbReference>